<dbReference type="GO" id="GO:0016811">
    <property type="term" value="F:hydrolase activity, acting on carbon-nitrogen (but not peptide) bonds, in linear amides"/>
    <property type="evidence" value="ECO:0007669"/>
    <property type="project" value="TreeGrafter"/>
</dbReference>
<evidence type="ECO:0000313" key="6">
    <source>
        <dbReference type="Proteomes" id="UP000060778"/>
    </source>
</evidence>
<gene>
    <name evidence="5" type="ORF">EYM_06945</name>
</gene>
<dbReference type="InterPro" id="IPR024087">
    <property type="entry name" value="Creatininase-like_sf"/>
</dbReference>
<keyword evidence="6" id="KW-1185">Reference proteome</keyword>
<keyword evidence="4" id="KW-0862">Zinc</keyword>
<evidence type="ECO:0000256" key="1">
    <source>
        <dbReference type="ARBA" id="ARBA00001947"/>
    </source>
</evidence>
<protein>
    <submittedName>
        <fullName evidence="5">Creatininase</fullName>
    </submittedName>
</protein>
<dbReference type="GO" id="GO:0046872">
    <property type="term" value="F:metal ion binding"/>
    <property type="evidence" value="ECO:0007669"/>
    <property type="project" value="UniProtKB-KW"/>
</dbReference>
<dbReference type="OrthoDB" id="46121at2157"/>
<dbReference type="PANTHER" id="PTHR35005:SF1">
    <property type="entry name" value="2-AMINO-5-FORMYLAMINO-6-RIBOSYLAMINOPYRIMIDIN-4(3H)-ONE 5'-MONOPHOSPHATE DEFORMYLASE"/>
    <property type="match status" value="1"/>
</dbReference>
<keyword evidence="3" id="KW-0378">Hydrolase</keyword>
<evidence type="ECO:0000256" key="4">
    <source>
        <dbReference type="ARBA" id="ARBA00022833"/>
    </source>
</evidence>
<dbReference type="STRING" id="940295.EYM_06945"/>
<name>A0A0U3EBZ7_9CREN</name>
<accession>A0A0U3EBZ7</accession>
<dbReference type="PANTHER" id="PTHR35005">
    <property type="entry name" value="3-DEHYDRO-SCYLLO-INOSOSE HYDROLASE"/>
    <property type="match status" value="1"/>
</dbReference>
<dbReference type="EMBL" id="CP006867">
    <property type="protein sequence ID" value="ALU11987.1"/>
    <property type="molecule type" value="Genomic_DNA"/>
</dbReference>
<dbReference type="SUPFAM" id="SSF102215">
    <property type="entry name" value="Creatininase"/>
    <property type="match status" value="1"/>
</dbReference>
<dbReference type="Gene3D" id="3.40.50.10310">
    <property type="entry name" value="Creatininase"/>
    <property type="match status" value="1"/>
</dbReference>
<evidence type="ECO:0000313" key="5">
    <source>
        <dbReference type="EMBL" id="ALU11987.1"/>
    </source>
</evidence>
<dbReference type="GO" id="GO:0009231">
    <property type="term" value="P:riboflavin biosynthetic process"/>
    <property type="evidence" value="ECO:0007669"/>
    <property type="project" value="TreeGrafter"/>
</dbReference>
<dbReference type="Proteomes" id="UP000060778">
    <property type="component" value="Chromosome"/>
</dbReference>
<keyword evidence="2" id="KW-0479">Metal-binding</keyword>
<dbReference type="KEGG" id="iis:EYM_06945"/>
<sequence>MKLYFLPIGSYEPHPTLPYDIDTRIARAFAEILAKEVGGTVLPPLSYSSSWEWEGSISLRIETISLLLRDLNSSIIRIGGRLIVINAHGGNVGLLDAIARQEGFYVIHFYKACGIKPGHSGEVECNVAKALGLIDRTCSKGSKWPREAIVKPRIELGSYDEEELEFHEVLSKIQRCAFKLANEISKLS</sequence>
<evidence type="ECO:0000256" key="2">
    <source>
        <dbReference type="ARBA" id="ARBA00022723"/>
    </source>
</evidence>
<dbReference type="GeneID" id="30680762"/>
<comment type="cofactor">
    <cofactor evidence="1">
        <name>Zn(2+)</name>
        <dbReference type="ChEBI" id="CHEBI:29105"/>
    </cofactor>
</comment>
<dbReference type="RefSeq" id="WP_075050331.1">
    <property type="nucleotide sequence ID" value="NZ_CP006867.1"/>
</dbReference>
<evidence type="ECO:0000256" key="3">
    <source>
        <dbReference type="ARBA" id="ARBA00022801"/>
    </source>
</evidence>
<organism evidence="5 6">
    <name type="scientific">Ignicoccus islandicus DSM 13165</name>
    <dbReference type="NCBI Taxonomy" id="940295"/>
    <lineage>
        <taxon>Archaea</taxon>
        <taxon>Thermoproteota</taxon>
        <taxon>Thermoprotei</taxon>
        <taxon>Desulfurococcales</taxon>
        <taxon>Desulfurococcaceae</taxon>
        <taxon>Ignicoccus</taxon>
    </lineage>
</organism>
<reference evidence="5 6" key="1">
    <citation type="submission" date="2013-11" db="EMBL/GenBank/DDBJ databases">
        <title>Comparative genomics of Ignicoccus.</title>
        <authorList>
            <person name="Podar M."/>
        </authorList>
    </citation>
    <scope>NUCLEOTIDE SEQUENCE [LARGE SCALE GENOMIC DNA]</scope>
    <source>
        <strain evidence="5 6">DSM 13165</strain>
    </source>
</reference>
<dbReference type="Pfam" id="PF02633">
    <property type="entry name" value="Creatininase"/>
    <property type="match status" value="1"/>
</dbReference>
<proteinExistence type="predicted"/>
<dbReference type="AlphaFoldDB" id="A0A0U3EBZ7"/>
<dbReference type="InterPro" id="IPR003785">
    <property type="entry name" value="Creatininase/forma_Hydrolase"/>
</dbReference>